<reference evidence="1" key="1">
    <citation type="submission" date="2022-01" db="EMBL/GenBank/DDBJ databases">
        <authorList>
            <person name="Braso-Vives M."/>
        </authorList>
    </citation>
    <scope>NUCLEOTIDE SEQUENCE</scope>
</reference>
<gene>
    <name evidence="1" type="primary">Hypp4294</name>
    <name evidence="1" type="ORF">BLAG_LOCUS22558</name>
</gene>
<dbReference type="Proteomes" id="UP000838412">
    <property type="component" value="Chromosome 7"/>
</dbReference>
<accession>A0A8K0EVA4</accession>
<dbReference type="OrthoDB" id="410381at2759"/>
<name>A0A8K0EVA4_BRALA</name>
<keyword evidence="2" id="KW-1185">Reference proteome</keyword>
<proteinExistence type="predicted"/>
<evidence type="ECO:0000313" key="2">
    <source>
        <dbReference type="Proteomes" id="UP000838412"/>
    </source>
</evidence>
<evidence type="ECO:0000313" key="1">
    <source>
        <dbReference type="EMBL" id="CAH1270172.1"/>
    </source>
</evidence>
<dbReference type="AlphaFoldDB" id="A0A8K0EVA4"/>
<sequence length="103" mass="11563">MMENSIANKLQNLPVGHSECRMSLRLPLQDNQFVTLISVYAPTRQADPATKEAFYTELRSLRANVNEADKVLLLATSAPEWARTMRFGNEPLDGPEWATVTTL</sequence>
<protein>
    <submittedName>
        <fullName evidence="1">Hypp4294 protein</fullName>
    </submittedName>
</protein>
<organism evidence="1 2">
    <name type="scientific">Branchiostoma lanceolatum</name>
    <name type="common">Common lancelet</name>
    <name type="synonym">Amphioxus lanceolatum</name>
    <dbReference type="NCBI Taxonomy" id="7740"/>
    <lineage>
        <taxon>Eukaryota</taxon>
        <taxon>Metazoa</taxon>
        <taxon>Chordata</taxon>
        <taxon>Cephalochordata</taxon>
        <taxon>Leptocardii</taxon>
        <taxon>Amphioxiformes</taxon>
        <taxon>Branchiostomatidae</taxon>
        <taxon>Branchiostoma</taxon>
    </lineage>
</organism>
<dbReference type="EMBL" id="OV696692">
    <property type="protein sequence ID" value="CAH1270172.1"/>
    <property type="molecule type" value="Genomic_DNA"/>
</dbReference>